<reference evidence="5 6" key="1">
    <citation type="submission" date="2023-08" db="EMBL/GenBank/DDBJ databases">
        <title>Pleionea litopenaei sp. nov., isolated from stomach of juvenile Litopenaeus vannamei.</title>
        <authorList>
            <person name="Rho A.M."/>
            <person name="Hwang C.Y."/>
        </authorList>
    </citation>
    <scope>NUCLEOTIDE SEQUENCE [LARGE SCALE GENOMIC DNA]</scope>
    <source>
        <strain evidence="5 6">HL-JVS1</strain>
    </source>
</reference>
<dbReference type="Pfam" id="PF02563">
    <property type="entry name" value="Poly_export"/>
    <property type="match status" value="1"/>
</dbReference>
<dbReference type="PROSITE" id="PS51257">
    <property type="entry name" value="PROKAR_LIPOPROTEIN"/>
    <property type="match status" value="1"/>
</dbReference>
<proteinExistence type="predicted"/>
<evidence type="ECO:0000313" key="6">
    <source>
        <dbReference type="Proteomes" id="UP001239782"/>
    </source>
</evidence>
<evidence type="ECO:0000256" key="2">
    <source>
        <dbReference type="SAM" id="SignalP"/>
    </source>
</evidence>
<dbReference type="Gene3D" id="3.30.1950.10">
    <property type="entry name" value="wza like domain"/>
    <property type="match status" value="1"/>
</dbReference>
<dbReference type="GO" id="GO:0015159">
    <property type="term" value="F:polysaccharide transmembrane transporter activity"/>
    <property type="evidence" value="ECO:0007669"/>
    <property type="project" value="InterPro"/>
</dbReference>
<dbReference type="NCBIfam" id="TIGR03027">
    <property type="entry name" value="pepcterm_export"/>
    <property type="match status" value="1"/>
</dbReference>
<name>A0AA51RRM6_9GAMM</name>
<dbReference type="InterPro" id="IPR017477">
    <property type="entry name" value="PEP-CTERM_polysacc_export"/>
</dbReference>
<feature type="domain" description="Soluble ligand binding" evidence="4">
    <location>
        <begin position="122"/>
        <end position="172"/>
    </location>
</feature>
<dbReference type="Proteomes" id="UP001239782">
    <property type="component" value="Chromosome"/>
</dbReference>
<protein>
    <submittedName>
        <fullName evidence="5">Polysaccharide biosynthesis/export family protein</fullName>
    </submittedName>
</protein>
<dbReference type="PANTHER" id="PTHR33619:SF3">
    <property type="entry name" value="POLYSACCHARIDE EXPORT PROTEIN GFCE-RELATED"/>
    <property type="match status" value="1"/>
</dbReference>
<evidence type="ECO:0000259" key="4">
    <source>
        <dbReference type="Pfam" id="PF10531"/>
    </source>
</evidence>
<sequence>MRHCILILAIILLAGCGTKATKLPQLEQPESIQKQMLVEQYYIGVDDIVAVNVWKNPDLSIRVPVRPDGKISVPLVGEVMAGGRTPESVSAEITRRLSRFIKDPQVAVILEELNSHEFLSRIRVTGAVRNPLSINYRQGMTVLDAVLEAGGLNEFASAASAKLFRRQGDKVQAFEIALDDILNDGEMETNYSLQPGDIVSIPERVF</sequence>
<organism evidence="5 6">
    <name type="scientific">Pleionea litopenaei</name>
    <dbReference type="NCBI Taxonomy" id="3070815"/>
    <lineage>
        <taxon>Bacteria</taxon>
        <taxon>Pseudomonadati</taxon>
        <taxon>Pseudomonadota</taxon>
        <taxon>Gammaproteobacteria</taxon>
        <taxon>Oceanospirillales</taxon>
        <taxon>Pleioneaceae</taxon>
        <taxon>Pleionea</taxon>
    </lineage>
</organism>
<gene>
    <name evidence="5" type="ORF">Q9312_13365</name>
</gene>
<dbReference type="InterPro" id="IPR049712">
    <property type="entry name" value="Poly_export"/>
</dbReference>
<dbReference type="InterPro" id="IPR019554">
    <property type="entry name" value="Soluble_ligand-bd"/>
</dbReference>
<dbReference type="KEGG" id="plei:Q9312_13365"/>
<dbReference type="Pfam" id="PF10531">
    <property type="entry name" value="SLBB"/>
    <property type="match status" value="1"/>
</dbReference>
<accession>A0AA51RRM6</accession>
<feature type="domain" description="Polysaccharide export protein N-terminal" evidence="3">
    <location>
        <begin position="39"/>
        <end position="110"/>
    </location>
</feature>
<dbReference type="InterPro" id="IPR003715">
    <property type="entry name" value="Poly_export_N"/>
</dbReference>
<evidence type="ECO:0000256" key="1">
    <source>
        <dbReference type="ARBA" id="ARBA00022729"/>
    </source>
</evidence>
<dbReference type="EMBL" id="CP133548">
    <property type="protein sequence ID" value="WMS86209.1"/>
    <property type="molecule type" value="Genomic_DNA"/>
</dbReference>
<dbReference type="RefSeq" id="WP_309201361.1">
    <property type="nucleotide sequence ID" value="NZ_CP133548.1"/>
</dbReference>
<evidence type="ECO:0000259" key="3">
    <source>
        <dbReference type="Pfam" id="PF02563"/>
    </source>
</evidence>
<feature type="chain" id="PRO_5041307000" evidence="2">
    <location>
        <begin position="20"/>
        <end position="206"/>
    </location>
</feature>
<evidence type="ECO:0000313" key="5">
    <source>
        <dbReference type="EMBL" id="WMS86209.1"/>
    </source>
</evidence>
<dbReference type="Gene3D" id="3.10.560.10">
    <property type="entry name" value="Outer membrane lipoprotein wza domain like"/>
    <property type="match status" value="1"/>
</dbReference>
<feature type="signal peptide" evidence="2">
    <location>
        <begin position="1"/>
        <end position="19"/>
    </location>
</feature>
<dbReference type="PANTHER" id="PTHR33619">
    <property type="entry name" value="POLYSACCHARIDE EXPORT PROTEIN GFCE-RELATED"/>
    <property type="match status" value="1"/>
</dbReference>
<dbReference type="AlphaFoldDB" id="A0AA51RRM6"/>
<keyword evidence="1 2" id="KW-0732">Signal</keyword>
<keyword evidence="6" id="KW-1185">Reference proteome</keyword>